<protein>
    <submittedName>
        <fullName evidence="5">Cytochrome C biogenesis protein CcmE</fullName>
    </submittedName>
</protein>
<evidence type="ECO:0000256" key="4">
    <source>
        <dbReference type="ARBA" id="ARBA00023136"/>
    </source>
</evidence>
<dbReference type="AlphaFoldDB" id="A0A2T2WMT7"/>
<dbReference type="InterPro" id="IPR012340">
    <property type="entry name" value="NA-bd_OB-fold"/>
</dbReference>
<organism evidence="5 6">
    <name type="scientific">Sulfobacillus thermosulfidooxidans</name>
    <dbReference type="NCBI Taxonomy" id="28034"/>
    <lineage>
        <taxon>Bacteria</taxon>
        <taxon>Bacillati</taxon>
        <taxon>Bacillota</taxon>
        <taxon>Clostridia</taxon>
        <taxon>Eubacteriales</taxon>
        <taxon>Clostridiales Family XVII. Incertae Sedis</taxon>
        <taxon>Sulfobacillus</taxon>
    </lineage>
</organism>
<dbReference type="Proteomes" id="UP000242705">
    <property type="component" value="Unassembled WGS sequence"/>
</dbReference>
<evidence type="ECO:0000313" key="5">
    <source>
        <dbReference type="EMBL" id="PSR23555.1"/>
    </source>
</evidence>
<dbReference type="GO" id="GO:0020037">
    <property type="term" value="F:heme binding"/>
    <property type="evidence" value="ECO:0007669"/>
    <property type="project" value="InterPro"/>
</dbReference>
<dbReference type="InterPro" id="IPR004329">
    <property type="entry name" value="CcmE"/>
</dbReference>
<comment type="caution">
    <text evidence="5">The sequence shown here is derived from an EMBL/GenBank/DDBJ whole genome shotgun (WGS) entry which is preliminary data.</text>
</comment>
<dbReference type="InterPro" id="IPR036127">
    <property type="entry name" value="CcmE-like_sf"/>
</dbReference>
<reference evidence="5 6" key="1">
    <citation type="journal article" date="2014" name="BMC Genomics">
        <title>Comparison of environmental and isolate Sulfobacillus genomes reveals diverse carbon, sulfur, nitrogen, and hydrogen metabolisms.</title>
        <authorList>
            <person name="Justice N.B."/>
            <person name="Norman A."/>
            <person name="Brown C.T."/>
            <person name="Singh A."/>
            <person name="Thomas B.C."/>
            <person name="Banfield J.F."/>
        </authorList>
    </citation>
    <scope>NUCLEOTIDE SEQUENCE [LARGE SCALE GENOMIC DNA]</scope>
    <source>
        <strain evidence="5">AMDSBA5</strain>
    </source>
</reference>
<keyword evidence="3" id="KW-0201">Cytochrome c-type biogenesis</keyword>
<keyword evidence="2" id="KW-0349">Heme</keyword>
<name>A0A2T2WMT7_SULTH</name>
<dbReference type="Gene3D" id="2.40.50.140">
    <property type="entry name" value="Nucleic acid-binding proteins"/>
    <property type="match status" value="1"/>
</dbReference>
<comment type="subcellular location">
    <subcellularLocation>
        <location evidence="1">Membrane</location>
    </subcellularLocation>
</comment>
<dbReference type="GO" id="GO:0005886">
    <property type="term" value="C:plasma membrane"/>
    <property type="evidence" value="ECO:0007669"/>
    <property type="project" value="InterPro"/>
</dbReference>
<gene>
    <name evidence="5" type="ORF">C7B47_15780</name>
</gene>
<sequence>MATSNKRKLQVGSAVIALSLGYLLVQGAHNFSNYFLTVKQYEDHIRRFSEQTVRVQGTLQSTSVSYNPKTSTLRFDLVSNGAKLPILYQGPMPTEQFKNASAIVKGHMEPDGIFKAQKLEIQCPDHYSAAPTARNP</sequence>
<keyword evidence="2" id="KW-0408">Iron</keyword>
<evidence type="ECO:0000313" key="6">
    <source>
        <dbReference type="Proteomes" id="UP000242705"/>
    </source>
</evidence>
<accession>A0A2T2WMT7</accession>
<evidence type="ECO:0000256" key="3">
    <source>
        <dbReference type="ARBA" id="ARBA00022748"/>
    </source>
</evidence>
<keyword evidence="4" id="KW-0472">Membrane</keyword>
<keyword evidence="2" id="KW-0479">Metal-binding</keyword>
<proteinExistence type="predicted"/>
<dbReference type="GO" id="GO:0017004">
    <property type="term" value="P:cytochrome complex assembly"/>
    <property type="evidence" value="ECO:0007669"/>
    <property type="project" value="UniProtKB-KW"/>
</dbReference>
<dbReference type="Pfam" id="PF03100">
    <property type="entry name" value="CcmE"/>
    <property type="match status" value="1"/>
</dbReference>
<dbReference type="EMBL" id="PXYX01000068">
    <property type="protein sequence ID" value="PSR23555.1"/>
    <property type="molecule type" value="Genomic_DNA"/>
</dbReference>
<dbReference type="SUPFAM" id="SSF82093">
    <property type="entry name" value="Heme chaperone CcmE"/>
    <property type="match status" value="1"/>
</dbReference>
<dbReference type="GO" id="GO:0017003">
    <property type="term" value="P:protein-heme linkage"/>
    <property type="evidence" value="ECO:0007669"/>
    <property type="project" value="InterPro"/>
</dbReference>
<evidence type="ECO:0000256" key="1">
    <source>
        <dbReference type="ARBA" id="ARBA00004370"/>
    </source>
</evidence>
<evidence type="ECO:0000256" key="2">
    <source>
        <dbReference type="ARBA" id="ARBA00022617"/>
    </source>
</evidence>